<organism evidence="4 5">
    <name type="scientific">Frankia torreyi</name>
    <dbReference type="NCBI Taxonomy" id="1856"/>
    <lineage>
        <taxon>Bacteria</taxon>
        <taxon>Bacillati</taxon>
        <taxon>Actinomycetota</taxon>
        <taxon>Actinomycetes</taxon>
        <taxon>Frankiales</taxon>
        <taxon>Frankiaceae</taxon>
        <taxon>Frankia</taxon>
    </lineage>
</organism>
<dbReference type="RefSeq" id="WP_082121853.1">
    <property type="nucleotide sequence ID" value="NZ_JYFN01000015.1"/>
</dbReference>
<evidence type="ECO:0000313" key="4">
    <source>
        <dbReference type="EMBL" id="KJE23282.1"/>
    </source>
</evidence>
<dbReference type="Gene3D" id="1.10.1040.20">
    <property type="entry name" value="ProC-like, C-terminal domain"/>
    <property type="match status" value="1"/>
</dbReference>
<evidence type="ECO:0000313" key="5">
    <source>
        <dbReference type="Proteomes" id="UP000032545"/>
    </source>
</evidence>
<sequence length="326" mass="32882">MTSRPRPAHSSPALERPERAPDGGRRETVGLVGAGRAGSAVALALAAAGHPVVAVTTRSPLGRERAAAMFPDARIGAVPQVAPWLRAAEVLLVAVPDDAIAPVTAELVAADAVRAEQILAHLSGRHGLGVLAAGASVGAVRVALHPIMTLPDAVRNPDAFAGVSFGITADPGAEARARGLVADVGGVPLLIEDGRRDLYHAALVLGGNFLTSLTVAARETLAAAGVADPGVALAPLLRASLDNALTGGWPAATGPVRRGDLGTVRAHLRALDAVDPAVADVYRALMAYTTGGLERAGLLDAPVADRLRAGAVGHTADGNVDAQSPR</sequence>
<dbReference type="InterPro" id="IPR036291">
    <property type="entry name" value="NAD(P)-bd_dom_sf"/>
</dbReference>
<evidence type="ECO:0008006" key="6">
    <source>
        <dbReference type="Google" id="ProtNLM"/>
    </source>
</evidence>
<dbReference type="PANTHER" id="PTHR40459:SF1">
    <property type="entry name" value="CONSERVED HYPOTHETICAL ALANINE AND LEUCINE RICH PROTEIN"/>
    <property type="match status" value="1"/>
</dbReference>
<keyword evidence="5" id="KW-1185">Reference proteome</keyword>
<feature type="domain" description="DUF2520" evidence="3">
    <location>
        <begin position="164"/>
        <end position="287"/>
    </location>
</feature>
<feature type="compositionally biased region" description="Basic and acidic residues" evidence="1">
    <location>
        <begin position="15"/>
        <end position="26"/>
    </location>
</feature>
<dbReference type="Gene3D" id="3.40.50.720">
    <property type="entry name" value="NAD(P)-binding Rossmann-like Domain"/>
    <property type="match status" value="1"/>
</dbReference>
<feature type="domain" description="Putative oxidoreductase/dehydrogenase Rossmann-like" evidence="2">
    <location>
        <begin position="26"/>
        <end position="146"/>
    </location>
</feature>
<dbReference type="PATRIC" id="fig|1502723.3.peg.1562"/>
<evidence type="ECO:0000256" key="1">
    <source>
        <dbReference type="SAM" id="MobiDB-lite"/>
    </source>
</evidence>
<proteinExistence type="predicted"/>
<gene>
    <name evidence="4" type="ORF">FF36_02485</name>
</gene>
<dbReference type="SUPFAM" id="SSF48179">
    <property type="entry name" value="6-phosphogluconate dehydrogenase C-terminal domain-like"/>
    <property type="match status" value="1"/>
</dbReference>
<dbReference type="InterPro" id="IPR018931">
    <property type="entry name" value="DUF2520"/>
</dbReference>
<name>A0A0D8BIR7_9ACTN</name>
<dbReference type="OrthoDB" id="8650434at2"/>
<reference evidence="4 5" key="2">
    <citation type="journal article" date="2016" name="Genome Announc.">
        <title>Permanent Draft Genome Sequences for Two Variants of Frankia sp. Strain CpI1, the First Frankia Strain Isolated from Root Nodules of Comptonia peregrina.</title>
        <authorList>
            <person name="Oshone R."/>
            <person name="Hurst S.G.IV."/>
            <person name="Abebe-Akele F."/>
            <person name="Simpson S."/>
            <person name="Morris K."/>
            <person name="Thomas W.K."/>
            <person name="Tisa L.S."/>
        </authorList>
    </citation>
    <scope>NUCLEOTIDE SEQUENCE [LARGE SCALE GENOMIC DNA]</scope>
    <source>
        <strain evidence="5">CpI1-S</strain>
    </source>
</reference>
<evidence type="ECO:0000259" key="2">
    <source>
        <dbReference type="Pfam" id="PF10727"/>
    </source>
</evidence>
<dbReference type="PANTHER" id="PTHR40459">
    <property type="entry name" value="CONSERVED HYPOTHETICAL ALANINE AND LEUCINE RICH PROTEIN"/>
    <property type="match status" value="1"/>
</dbReference>
<dbReference type="SUPFAM" id="SSF51735">
    <property type="entry name" value="NAD(P)-binding Rossmann-fold domains"/>
    <property type="match status" value="1"/>
</dbReference>
<dbReference type="AlphaFoldDB" id="A0A0D8BIR7"/>
<feature type="region of interest" description="Disordered" evidence="1">
    <location>
        <begin position="1"/>
        <end position="26"/>
    </location>
</feature>
<dbReference type="EMBL" id="JYFN01000015">
    <property type="protein sequence ID" value="KJE23282.1"/>
    <property type="molecule type" value="Genomic_DNA"/>
</dbReference>
<dbReference type="Pfam" id="PF10727">
    <property type="entry name" value="Rossmann-like"/>
    <property type="match status" value="1"/>
</dbReference>
<dbReference type="Pfam" id="PF10728">
    <property type="entry name" value="DUF2520"/>
    <property type="match status" value="1"/>
</dbReference>
<comment type="caution">
    <text evidence="4">The sequence shown here is derived from an EMBL/GenBank/DDBJ whole genome shotgun (WGS) entry which is preliminary data.</text>
</comment>
<dbReference type="InterPro" id="IPR037108">
    <property type="entry name" value="TM1727-like_C_sf"/>
</dbReference>
<dbReference type="InterPro" id="IPR019665">
    <property type="entry name" value="OxRdtase/DH_put_Rossmann_dom"/>
</dbReference>
<reference evidence="5" key="1">
    <citation type="submission" date="2015-02" db="EMBL/GenBank/DDBJ databases">
        <title>Draft Genome of Frankia sp. CpI1-S.</title>
        <authorList>
            <person name="Oshone R.T."/>
            <person name="Ngom M."/>
            <person name="Ghodhbane-Gtari F."/>
            <person name="Gtari M."/>
            <person name="Morris K."/>
            <person name="Thomas K."/>
            <person name="Sen A."/>
            <person name="Tisa L.S."/>
        </authorList>
    </citation>
    <scope>NUCLEOTIDE SEQUENCE [LARGE SCALE GENOMIC DNA]</scope>
    <source>
        <strain evidence="5">CpI1-S</strain>
    </source>
</reference>
<evidence type="ECO:0000259" key="3">
    <source>
        <dbReference type="Pfam" id="PF10728"/>
    </source>
</evidence>
<accession>A0A0D8BIR7</accession>
<protein>
    <recommendedName>
        <fullName evidence="6">DUF2520 domain-containing protein</fullName>
    </recommendedName>
</protein>
<dbReference type="Proteomes" id="UP000032545">
    <property type="component" value="Unassembled WGS sequence"/>
</dbReference>
<dbReference type="InterPro" id="IPR008927">
    <property type="entry name" value="6-PGluconate_DH-like_C_sf"/>
</dbReference>